<evidence type="ECO:0000256" key="4">
    <source>
        <dbReference type="ARBA" id="ARBA00023002"/>
    </source>
</evidence>
<keyword evidence="4" id="KW-0560">Oxidoreductase</keyword>
<dbReference type="InterPro" id="IPR013154">
    <property type="entry name" value="ADH-like_N"/>
</dbReference>
<dbReference type="GO" id="GO:0008270">
    <property type="term" value="F:zinc ion binding"/>
    <property type="evidence" value="ECO:0007669"/>
    <property type="project" value="InterPro"/>
</dbReference>
<reference evidence="8 9" key="1">
    <citation type="submission" date="2019-03" db="EMBL/GenBank/DDBJ databases">
        <title>Sequencing the genomes of 1000 actinobacteria strains.</title>
        <authorList>
            <person name="Klenk H.-P."/>
        </authorList>
    </citation>
    <scope>NUCLEOTIDE SEQUENCE [LARGE SCALE GENOMIC DNA]</scope>
    <source>
        <strain evidence="8 9">DSM 43805</strain>
    </source>
</reference>
<dbReference type="SUPFAM" id="SSF50129">
    <property type="entry name" value="GroES-like"/>
    <property type="match status" value="1"/>
</dbReference>
<evidence type="ECO:0000259" key="6">
    <source>
        <dbReference type="Pfam" id="PF00107"/>
    </source>
</evidence>
<dbReference type="Gene3D" id="3.90.180.10">
    <property type="entry name" value="Medium-chain alcohol dehydrogenases, catalytic domain"/>
    <property type="match status" value="1"/>
</dbReference>
<evidence type="ECO:0000256" key="1">
    <source>
        <dbReference type="ARBA" id="ARBA00001947"/>
    </source>
</evidence>
<dbReference type="RefSeq" id="WP_133873309.1">
    <property type="nucleotide sequence ID" value="NZ_BOMD01000016.1"/>
</dbReference>
<dbReference type="InterPro" id="IPR011032">
    <property type="entry name" value="GroES-like_sf"/>
</dbReference>
<evidence type="ECO:0000313" key="8">
    <source>
        <dbReference type="EMBL" id="TDO38901.1"/>
    </source>
</evidence>
<dbReference type="Pfam" id="PF00107">
    <property type="entry name" value="ADH_zinc_N"/>
    <property type="match status" value="1"/>
</dbReference>
<evidence type="ECO:0000259" key="7">
    <source>
        <dbReference type="Pfam" id="PF08240"/>
    </source>
</evidence>
<dbReference type="GO" id="GO:0016491">
    <property type="term" value="F:oxidoreductase activity"/>
    <property type="evidence" value="ECO:0007669"/>
    <property type="project" value="UniProtKB-KW"/>
</dbReference>
<dbReference type="Proteomes" id="UP000294901">
    <property type="component" value="Unassembled WGS sequence"/>
</dbReference>
<name>A0A4R6JTV6_9ACTN</name>
<sequence>MRAFVITGPGRSEVVEVDPPVAGPGEVVVDVERAGVCGTDMEFFSGDMAYLASGDAAYPVRIGHEWSGVVSAAGAGVDPSWVGKRVTGDTMLGCGRCARCRNGRQHLCADRYEIGIRNGWPGALAESLPVPAKALFELPDSVDPALGALVEPGGNALRAVRAAGPAPGKTVLVMGPGTIGLLAAMFARAHGAVVHLLGATAESLAFARGLGFTEAWTRTDLPSVPFDAIIDATNAYDLPAFAVNRVEPGGRVVCIGISGEPSLVDTRQAVLKDVTVAGILSASGGLGETIETYASGAVDPRPLIAETVGLAEAADVLVGKRHGSAPKIHIDPRF</sequence>
<proteinExistence type="inferred from homology"/>
<feature type="domain" description="Alcohol dehydrogenase-like C-terminal" evidence="6">
    <location>
        <begin position="179"/>
        <end position="283"/>
    </location>
</feature>
<dbReference type="Pfam" id="PF08240">
    <property type="entry name" value="ADH_N"/>
    <property type="match status" value="1"/>
</dbReference>
<gene>
    <name evidence="8" type="ORF">C8E87_2567</name>
</gene>
<feature type="domain" description="Alcohol dehydrogenase-like N-terminal" evidence="7">
    <location>
        <begin position="23"/>
        <end position="140"/>
    </location>
</feature>
<comment type="similarity">
    <text evidence="5">Belongs to the zinc-containing alcohol dehydrogenase family.</text>
</comment>
<dbReference type="EMBL" id="SNWR01000001">
    <property type="protein sequence ID" value="TDO38901.1"/>
    <property type="molecule type" value="Genomic_DNA"/>
</dbReference>
<dbReference type="SUPFAM" id="SSF51735">
    <property type="entry name" value="NAD(P)-binding Rossmann-fold domains"/>
    <property type="match status" value="1"/>
</dbReference>
<evidence type="ECO:0000313" key="9">
    <source>
        <dbReference type="Proteomes" id="UP000294901"/>
    </source>
</evidence>
<dbReference type="PANTHER" id="PTHR43401:SF2">
    <property type="entry name" value="L-THREONINE 3-DEHYDROGENASE"/>
    <property type="match status" value="1"/>
</dbReference>
<dbReference type="PROSITE" id="PS00059">
    <property type="entry name" value="ADH_ZINC"/>
    <property type="match status" value="1"/>
</dbReference>
<keyword evidence="3 5" id="KW-0862">Zinc</keyword>
<dbReference type="OrthoDB" id="9797931at2"/>
<dbReference type="InterPro" id="IPR036291">
    <property type="entry name" value="NAD(P)-bd_dom_sf"/>
</dbReference>
<comment type="cofactor">
    <cofactor evidence="1 5">
        <name>Zn(2+)</name>
        <dbReference type="ChEBI" id="CHEBI:29105"/>
    </cofactor>
</comment>
<comment type="caution">
    <text evidence="8">The sequence shown here is derived from an EMBL/GenBank/DDBJ whole genome shotgun (WGS) entry which is preliminary data.</text>
</comment>
<keyword evidence="9" id="KW-1185">Reference proteome</keyword>
<evidence type="ECO:0000256" key="2">
    <source>
        <dbReference type="ARBA" id="ARBA00022723"/>
    </source>
</evidence>
<protein>
    <submittedName>
        <fullName evidence="8">D-arabinose 1-dehydrogenase-like Zn-dependent alcohol dehydrogenase</fullName>
    </submittedName>
</protein>
<evidence type="ECO:0000256" key="3">
    <source>
        <dbReference type="ARBA" id="ARBA00022833"/>
    </source>
</evidence>
<accession>A0A4R6JTV6</accession>
<evidence type="ECO:0000256" key="5">
    <source>
        <dbReference type="RuleBase" id="RU361277"/>
    </source>
</evidence>
<dbReference type="InterPro" id="IPR002328">
    <property type="entry name" value="ADH_Zn_CS"/>
</dbReference>
<keyword evidence="2 5" id="KW-0479">Metal-binding</keyword>
<dbReference type="InterPro" id="IPR050129">
    <property type="entry name" value="Zn_alcohol_dh"/>
</dbReference>
<dbReference type="PANTHER" id="PTHR43401">
    <property type="entry name" value="L-THREONINE 3-DEHYDROGENASE"/>
    <property type="match status" value="1"/>
</dbReference>
<organism evidence="8 9">
    <name type="scientific">Paractinoplanes brasiliensis</name>
    <dbReference type="NCBI Taxonomy" id="52695"/>
    <lineage>
        <taxon>Bacteria</taxon>
        <taxon>Bacillati</taxon>
        <taxon>Actinomycetota</taxon>
        <taxon>Actinomycetes</taxon>
        <taxon>Micromonosporales</taxon>
        <taxon>Micromonosporaceae</taxon>
        <taxon>Paractinoplanes</taxon>
    </lineage>
</organism>
<dbReference type="InterPro" id="IPR013149">
    <property type="entry name" value="ADH-like_C"/>
</dbReference>
<dbReference type="AlphaFoldDB" id="A0A4R6JTV6"/>
<dbReference type="Gene3D" id="3.40.50.720">
    <property type="entry name" value="NAD(P)-binding Rossmann-like Domain"/>
    <property type="match status" value="1"/>
</dbReference>